<dbReference type="EMBL" id="FCQH01000020">
    <property type="protein sequence ID" value="CVL07703.1"/>
    <property type="molecule type" value="Genomic_DNA"/>
</dbReference>
<name>A0A1L7UH59_FUSMA</name>
<feature type="compositionally biased region" description="Polar residues" evidence="1">
    <location>
        <begin position="13"/>
        <end position="23"/>
    </location>
</feature>
<reference evidence="3" key="1">
    <citation type="journal article" date="2016" name="Genome Biol. Evol.">
        <title>Comparative 'omics' of the Fusarium fujikuroi species complex highlights differences in genetic potential and metabolite synthesis.</title>
        <authorList>
            <person name="Niehaus E.-M."/>
            <person name="Muensterkoetter M."/>
            <person name="Proctor R.H."/>
            <person name="Brown D.W."/>
            <person name="Sharon A."/>
            <person name="Idan Y."/>
            <person name="Oren-Young L."/>
            <person name="Sieber C.M."/>
            <person name="Novak O."/>
            <person name="Pencik A."/>
            <person name="Tarkowska D."/>
            <person name="Hromadova K."/>
            <person name="Freeman S."/>
            <person name="Maymon M."/>
            <person name="Elazar M."/>
            <person name="Youssef S.A."/>
            <person name="El-Shabrawy E.S.M."/>
            <person name="Shalaby A.B.A."/>
            <person name="Houterman P."/>
            <person name="Brock N.L."/>
            <person name="Burkhardt I."/>
            <person name="Tsavkelova E.A."/>
            <person name="Dickschat J.S."/>
            <person name="Galuszka P."/>
            <person name="Gueldener U."/>
            <person name="Tudzynski B."/>
        </authorList>
    </citation>
    <scope>NUCLEOTIDE SEQUENCE [LARGE SCALE GENOMIC DNA]</scope>
    <source>
        <strain evidence="3">MRC7560</strain>
    </source>
</reference>
<evidence type="ECO:0000313" key="2">
    <source>
        <dbReference type="EMBL" id="CVL07703.1"/>
    </source>
</evidence>
<dbReference type="Proteomes" id="UP000184255">
    <property type="component" value="Unassembled WGS sequence"/>
</dbReference>
<feature type="region of interest" description="Disordered" evidence="1">
    <location>
        <begin position="192"/>
        <end position="247"/>
    </location>
</feature>
<accession>A0A1L7UH59</accession>
<proteinExistence type="predicted"/>
<gene>
    <name evidence="2" type="ORF">FMAN_14581</name>
</gene>
<dbReference type="GeneID" id="65093827"/>
<dbReference type="VEuPathDB" id="FungiDB:FMAN_14581"/>
<evidence type="ECO:0000313" key="3">
    <source>
        <dbReference type="Proteomes" id="UP000184255"/>
    </source>
</evidence>
<evidence type="ECO:0000256" key="1">
    <source>
        <dbReference type="SAM" id="MobiDB-lite"/>
    </source>
</evidence>
<keyword evidence="3" id="KW-1185">Reference proteome</keyword>
<organism evidence="2 3">
    <name type="scientific">Fusarium mangiferae</name>
    <name type="common">Mango malformation disease fungus</name>
    <dbReference type="NCBI Taxonomy" id="192010"/>
    <lineage>
        <taxon>Eukaryota</taxon>
        <taxon>Fungi</taxon>
        <taxon>Dikarya</taxon>
        <taxon>Ascomycota</taxon>
        <taxon>Pezizomycotina</taxon>
        <taxon>Sordariomycetes</taxon>
        <taxon>Hypocreomycetidae</taxon>
        <taxon>Hypocreales</taxon>
        <taxon>Nectriaceae</taxon>
        <taxon>Fusarium</taxon>
        <taxon>Fusarium fujikuroi species complex</taxon>
    </lineage>
</organism>
<dbReference type="AlphaFoldDB" id="A0A1L7UH59"/>
<protein>
    <submittedName>
        <fullName evidence="2">Uncharacterized protein</fullName>
    </submittedName>
</protein>
<sequence>MVPKLRNLDTDSVDSQTPDDISPTTPPQRAVEESPLSPPILYDPSPTRVPDTPRTSPHGQNLGHRRRSTTTIGGRLAAPRRRFPVINSRRDSQRSIDRTPNRVARQYRRMRTLGNNQRSGSFLQYISSVDDLSRAIAGGQQAYPLERRNRQPLAHYPSRLIRIRRTRTVYSQFWVDPPAPIPTFGHDVIGQSIHTSRPQPSHPPASRVIAPPEEPMPEPTRLSIDSLGSTDSGVTEHDTQPPVRQNRPRWPGHVLYCDCVICDKLNEPYSP</sequence>
<feature type="region of interest" description="Disordered" evidence="1">
    <location>
        <begin position="1"/>
        <end position="71"/>
    </location>
</feature>
<comment type="caution">
    <text evidence="2">The sequence shown here is derived from an EMBL/GenBank/DDBJ whole genome shotgun (WGS) entry which is preliminary data.</text>
</comment>
<dbReference type="RefSeq" id="XP_041690691.1">
    <property type="nucleotide sequence ID" value="XM_041825296.1"/>
</dbReference>